<reference evidence="1" key="1">
    <citation type="submission" date="2019-12" db="EMBL/GenBank/DDBJ databases">
        <title>An insight into the sialome of adult female Ixodes ricinus ticks feeding for 6 days.</title>
        <authorList>
            <person name="Perner J."/>
            <person name="Ribeiro J.M.C."/>
        </authorList>
    </citation>
    <scope>NUCLEOTIDE SEQUENCE</scope>
    <source>
        <strain evidence="1">Semi-engorged</strain>
        <tissue evidence="1">Salivary glands</tissue>
    </source>
</reference>
<dbReference type="EMBL" id="GIFC01012942">
    <property type="protein sequence ID" value="MXU95025.1"/>
    <property type="molecule type" value="Transcribed_RNA"/>
</dbReference>
<dbReference type="AlphaFoldDB" id="A0A6B0UZW0"/>
<accession>A0A6B0UZW0</accession>
<evidence type="ECO:0000313" key="1">
    <source>
        <dbReference type="EMBL" id="MXU95025.1"/>
    </source>
</evidence>
<protein>
    <submittedName>
        <fullName evidence="1">Putative secreted protein</fullName>
    </submittedName>
</protein>
<organism evidence="1">
    <name type="scientific">Ixodes ricinus</name>
    <name type="common">Common tick</name>
    <name type="synonym">Acarus ricinus</name>
    <dbReference type="NCBI Taxonomy" id="34613"/>
    <lineage>
        <taxon>Eukaryota</taxon>
        <taxon>Metazoa</taxon>
        <taxon>Ecdysozoa</taxon>
        <taxon>Arthropoda</taxon>
        <taxon>Chelicerata</taxon>
        <taxon>Arachnida</taxon>
        <taxon>Acari</taxon>
        <taxon>Parasitiformes</taxon>
        <taxon>Ixodida</taxon>
        <taxon>Ixodoidea</taxon>
        <taxon>Ixodidae</taxon>
        <taxon>Ixodinae</taxon>
        <taxon>Ixodes</taxon>
    </lineage>
</organism>
<sequence>MPTAASVVVTAWHTAGCATCHTAAEGDLHLQRALHEMRPSSRDHWQAWPVGCDPRLRCCVRYAGRASQTLGVGGHANDSRRQSNYPGIKENAGNVGLHAARAKIPRYKKKKKKALTSARARCFLFYVFTLERFMPDASTCATFPAFSWLLHMPFAKLHKSMLRAKLHTLHVLASAE</sequence>
<proteinExistence type="predicted"/>
<name>A0A6B0UZW0_IXORI</name>